<dbReference type="CDD" id="cd00833">
    <property type="entry name" value="PKS"/>
    <property type="match status" value="1"/>
</dbReference>
<dbReference type="PROSITE" id="PS52019">
    <property type="entry name" value="PKS_MFAS_DH"/>
    <property type="match status" value="1"/>
</dbReference>
<evidence type="ECO:0000256" key="10">
    <source>
        <dbReference type="SAM" id="MobiDB-lite"/>
    </source>
</evidence>
<dbReference type="SUPFAM" id="SSF53901">
    <property type="entry name" value="Thiolase-like"/>
    <property type="match status" value="1"/>
</dbReference>
<dbReference type="SUPFAM" id="SSF47336">
    <property type="entry name" value="ACP-like"/>
    <property type="match status" value="1"/>
</dbReference>
<dbReference type="Gene3D" id="3.90.180.10">
    <property type="entry name" value="Medium-chain alcohol dehydrogenases, catalytic domain"/>
    <property type="match status" value="1"/>
</dbReference>
<evidence type="ECO:0000256" key="8">
    <source>
        <dbReference type="PROSITE-ProRule" id="PRU01363"/>
    </source>
</evidence>
<feature type="active site" description="Proton acceptor; for dehydratase activity" evidence="8">
    <location>
        <position position="1096"/>
    </location>
</feature>
<reference evidence="13" key="1">
    <citation type="submission" date="2022-12" db="EMBL/GenBank/DDBJ databases">
        <authorList>
            <person name="Petersen C."/>
        </authorList>
    </citation>
    <scope>NUCLEOTIDE SEQUENCE</scope>
    <source>
        <strain evidence="13">IBT 16125</strain>
    </source>
</reference>
<dbReference type="SUPFAM" id="SSF55048">
    <property type="entry name" value="Probable ACP-binding domain of malonyl-CoA ACP transacylase"/>
    <property type="match status" value="1"/>
</dbReference>
<dbReference type="Gene3D" id="3.40.366.10">
    <property type="entry name" value="Malonyl-Coenzyme A Acyl Carrier Protein, domain 2"/>
    <property type="match status" value="1"/>
</dbReference>
<dbReference type="SMART" id="SM00825">
    <property type="entry name" value="PKS_KS"/>
    <property type="match status" value="1"/>
</dbReference>
<feature type="active site" description="Proton donor; for dehydratase activity" evidence="8">
    <location>
        <position position="1296"/>
    </location>
</feature>
<evidence type="ECO:0000256" key="5">
    <source>
        <dbReference type="ARBA" id="ARBA00023002"/>
    </source>
</evidence>
<dbReference type="Pfam" id="PF21089">
    <property type="entry name" value="PKS_DH_N"/>
    <property type="match status" value="1"/>
</dbReference>
<dbReference type="EMBL" id="JAPVEA010000005">
    <property type="protein sequence ID" value="KAJ5454717.1"/>
    <property type="molecule type" value="Genomic_DNA"/>
</dbReference>
<evidence type="ECO:0000256" key="6">
    <source>
        <dbReference type="ARBA" id="ARBA00023268"/>
    </source>
</evidence>
<evidence type="ECO:0000256" key="9">
    <source>
        <dbReference type="RuleBase" id="RU361277"/>
    </source>
</evidence>
<protein>
    <submittedName>
        <fullName evidence="13">Polyketide synthase</fullName>
    </submittedName>
</protein>
<feature type="region of interest" description="C-terminal hotdog fold" evidence="8">
    <location>
        <begin position="1228"/>
        <end position="1389"/>
    </location>
</feature>
<comment type="caution">
    <text evidence="13">The sequence shown here is derived from an EMBL/GenBank/DDBJ whole genome shotgun (WGS) entry which is preliminary data.</text>
</comment>
<dbReference type="InterPro" id="IPR020841">
    <property type="entry name" value="PKS_Beta-ketoAc_synthase_dom"/>
</dbReference>
<organism evidence="13 14">
    <name type="scientific">Penicillium daleae</name>
    <dbReference type="NCBI Taxonomy" id="63821"/>
    <lineage>
        <taxon>Eukaryota</taxon>
        <taxon>Fungi</taxon>
        <taxon>Dikarya</taxon>
        <taxon>Ascomycota</taxon>
        <taxon>Pezizomycotina</taxon>
        <taxon>Eurotiomycetes</taxon>
        <taxon>Eurotiomycetidae</taxon>
        <taxon>Eurotiales</taxon>
        <taxon>Aspergillaceae</taxon>
        <taxon>Penicillium</taxon>
    </lineage>
</organism>
<dbReference type="GO" id="GO:0006633">
    <property type="term" value="P:fatty acid biosynthetic process"/>
    <property type="evidence" value="ECO:0007669"/>
    <property type="project" value="TreeGrafter"/>
</dbReference>
<dbReference type="InterPro" id="IPR016036">
    <property type="entry name" value="Malonyl_transacylase_ACP-bd"/>
</dbReference>
<dbReference type="InterPro" id="IPR029063">
    <property type="entry name" value="SAM-dependent_MTases_sf"/>
</dbReference>
<dbReference type="InterPro" id="IPR042104">
    <property type="entry name" value="PKS_dehydratase_sf"/>
</dbReference>
<dbReference type="InterPro" id="IPR036291">
    <property type="entry name" value="NAD(P)-bd_dom_sf"/>
</dbReference>
<evidence type="ECO:0000256" key="7">
    <source>
        <dbReference type="ARBA" id="ARBA00023315"/>
    </source>
</evidence>
<dbReference type="PANTHER" id="PTHR43775">
    <property type="entry name" value="FATTY ACID SYNTHASE"/>
    <property type="match status" value="1"/>
</dbReference>
<dbReference type="Pfam" id="PF00107">
    <property type="entry name" value="ADH_zinc_N"/>
    <property type="match status" value="1"/>
</dbReference>
<dbReference type="InterPro" id="IPR020807">
    <property type="entry name" value="PKS_DH"/>
</dbReference>
<dbReference type="SUPFAM" id="SSF52151">
    <property type="entry name" value="FabD/lysophospholipase-like"/>
    <property type="match status" value="1"/>
</dbReference>
<feature type="region of interest" description="N-terminal hotdog fold" evidence="8">
    <location>
        <begin position="1064"/>
        <end position="1199"/>
    </location>
</feature>
<evidence type="ECO:0000256" key="1">
    <source>
        <dbReference type="ARBA" id="ARBA00022450"/>
    </source>
</evidence>
<name>A0AAD6CB44_9EURO</name>
<keyword evidence="2" id="KW-0597">Phosphoprotein</keyword>
<dbReference type="SUPFAM" id="SSF51735">
    <property type="entry name" value="NAD(P)-binding Rossmann-fold domains"/>
    <property type="match status" value="2"/>
</dbReference>
<dbReference type="Pfam" id="PF08659">
    <property type="entry name" value="KR"/>
    <property type="match status" value="1"/>
</dbReference>
<reference evidence="13" key="2">
    <citation type="journal article" date="2023" name="IMA Fungus">
        <title>Comparative genomic study of the Penicillium genus elucidates a diverse pangenome and 15 lateral gene transfer events.</title>
        <authorList>
            <person name="Petersen C."/>
            <person name="Sorensen T."/>
            <person name="Nielsen M.R."/>
            <person name="Sondergaard T.E."/>
            <person name="Sorensen J.L."/>
            <person name="Fitzpatrick D.A."/>
            <person name="Frisvad J.C."/>
            <person name="Nielsen K.L."/>
        </authorList>
    </citation>
    <scope>NUCLEOTIDE SEQUENCE</scope>
    <source>
        <strain evidence="13">IBT 16125</strain>
    </source>
</reference>
<evidence type="ECO:0000256" key="4">
    <source>
        <dbReference type="ARBA" id="ARBA00022857"/>
    </source>
</evidence>
<dbReference type="InterPro" id="IPR002328">
    <property type="entry name" value="ADH_Zn_CS"/>
</dbReference>
<dbReference type="InterPro" id="IPR016035">
    <property type="entry name" value="Acyl_Trfase/lysoPLipase"/>
</dbReference>
<dbReference type="InterPro" id="IPR020806">
    <property type="entry name" value="PKS_PP-bd"/>
</dbReference>
<dbReference type="InterPro" id="IPR036736">
    <property type="entry name" value="ACP-like_sf"/>
</dbReference>
<dbReference type="InterPro" id="IPR057326">
    <property type="entry name" value="KR_dom"/>
</dbReference>
<dbReference type="SUPFAM" id="SSF50129">
    <property type="entry name" value="GroES-like"/>
    <property type="match status" value="1"/>
</dbReference>
<dbReference type="GO" id="GO:0016491">
    <property type="term" value="F:oxidoreductase activity"/>
    <property type="evidence" value="ECO:0007669"/>
    <property type="project" value="UniProtKB-KW"/>
</dbReference>
<comment type="cofactor">
    <cofactor evidence="9">
        <name>Zn(2+)</name>
        <dbReference type="ChEBI" id="CHEBI:29105"/>
    </cofactor>
</comment>
<dbReference type="InterPro" id="IPR050091">
    <property type="entry name" value="PKS_NRPS_Biosynth_Enz"/>
</dbReference>
<keyword evidence="14" id="KW-1185">Reference proteome</keyword>
<dbReference type="Gene3D" id="3.40.47.10">
    <property type="match status" value="1"/>
</dbReference>
<dbReference type="GO" id="GO:0004312">
    <property type="term" value="F:fatty acid synthase activity"/>
    <property type="evidence" value="ECO:0007669"/>
    <property type="project" value="TreeGrafter"/>
</dbReference>
<dbReference type="InterPro" id="IPR020843">
    <property type="entry name" value="ER"/>
</dbReference>
<evidence type="ECO:0000313" key="13">
    <source>
        <dbReference type="EMBL" id="KAJ5454717.1"/>
    </source>
</evidence>
<accession>A0AAD6CB44</accession>
<dbReference type="GeneID" id="81599298"/>
<comment type="similarity">
    <text evidence="9">Belongs to the zinc-containing alcohol dehydrogenase family.</text>
</comment>
<evidence type="ECO:0000259" key="11">
    <source>
        <dbReference type="PROSITE" id="PS52004"/>
    </source>
</evidence>
<dbReference type="Pfam" id="PF01209">
    <property type="entry name" value="Ubie_methyltran"/>
    <property type="match status" value="1"/>
</dbReference>
<keyword evidence="6" id="KW-0511">Multifunctional enzyme</keyword>
<gene>
    <name evidence="13" type="ORF">N7458_005673</name>
</gene>
<proteinExistence type="inferred from homology"/>
<evidence type="ECO:0000313" key="14">
    <source>
        <dbReference type="Proteomes" id="UP001213681"/>
    </source>
</evidence>
<dbReference type="SMART" id="SM00822">
    <property type="entry name" value="PKS_KR"/>
    <property type="match status" value="1"/>
</dbReference>
<dbReference type="Gene3D" id="3.40.50.150">
    <property type="entry name" value="Vaccinia Virus protein VP39"/>
    <property type="match status" value="1"/>
</dbReference>
<dbReference type="InterPro" id="IPR016039">
    <property type="entry name" value="Thiolase-like"/>
</dbReference>
<dbReference type="GO" id="GO:0030639">
    <property type="term" value="P:polyketide biosynthetic process"/>
    <property type="evidence" value="ECO:0007669"/>
    <property type="project" value="UniProtKB-ARBA"/>
</dbReference>
<keyword evidence="5" id="KW-0560">Oxidoreductase</keyword>
<dbReference type="GO" id="GO:0008270">
    <property type="term" value="F:zinc ion binding"/>
    <property type="evidence" value="ECO:0007669"/>
    <property type="project" value="InterPro"/>
</dbReference>
<dbReference type="Pfam" id="PF00109">
    <property type="entry name" value="ketoacyl-synt"/>
    <property type="match status" value="1"/>
</dbReference>
<dbReference type="InterPro" id="IPR014031">
    <property type="entry name" value="Ketoacyl_synth_C"/>
</dbReference>
<dbReference type="Proteomes" id="UP001213681">
    <property type="component" value="Unassembled WGS sequence"/>
</dbReference>
<dbReference type="Pfam" id="PF14765">
    <property type="entry name" value="PS-DH"/>
    <property type="match status" value="1"/>
</dbReference>
<dbReference type="GO" id="GO:0031177">
    <property type="term" value="F:phosphopantetheine binding"/>
    <property type="evidence" value="ECO:0007669"/>
    <property type="project" value="InterPro"/>
</dbReference>
<dbReference type="InterPro" id="IPR011032">
    <property type="entry name" value="GroES-like_sf"/>
</dbReference>
<dbReference type="PANTHER" id="PTHR43775:SF29">
    <property type="entry name" value="ASPERFURANONE POLYKETIDE SYNTHASE AFOG-RELATED"/>
    <property type="match status" value="1"/>
</dbReference>
<keyword evidence="7" id="KW-0012">Acyltransferase</keyword>
<dbReference type="SMART" id="SM00826">
    <property type="entry name" value="PKS_DH"/>
    <property type="match status" value="1"/>
</dbReference>
<dbReference type="Gene3D" id="3.40.50.720">
    <property type="entry name" value="NAD(P)-binding Rossmann-like Domain"/>
    <property type="match status" value="2"/>
</dbReference>
<dbReference type="Pfam" id="PF08240">
    <property type="entry name" value="ADH_N"/>
    <property type="match status" value="1"/>
</dbReference>
<keyword evidence="4" id="KW-0521">NADP</keyword>
<dbReference type="Pfam" id="PF02801">
    <property type="entry name" value="Ketoacyl-synt_C"/>
    <property type="match status" value="1"/>
</dbReference>
<keyword evidence="9" id="KW-0479">Metal-binding</keyword>
<dbReference type="InterPro" id="IPR014043">
    <property type="entry name" value="Acyl_transferase_dom"/>
</dbReference>
<dbReference type="Gene3D" id="3.30.70.3290">
    <property type="match status" value="1"/>
</dbReference>
<keyword evidence="9" id="KW-0862">Zinc</keyword>
<dbReference type="FunFam" id="3.40.50.720:FF:000209">
    <property type="entry name" value="Polyketide synthase Pks12"/>
    <property type="match status" value="1"/>
</dbReference>
<dbReference type="SMART" id="SM00829">
    <property type="entry name" value="PKS_ER"/>
    <property type="match status" value="1"/>
</dbReference>
<dbReference type="InterPro" id="IPR049900">
    <property type="entry name" value="PKS_mFAS_DH"/>
</dbReference>
<dbReference type="RefSeq" id="XP_056767673.1">
    <property type="nucleotide sequence ID" value="XM_056909055.1"/>
</dbReference>
<dbReference type="PROSITE" id="PS52004">
    <property type="entry name" value="KS3_2"/>
    <property type="match status" value="1"/>
</dbReference>
<dbReference type="SMART" id="SM00823">
    <property type="entry name" value="PKS_PP"/>
    <property type="match status" value="1"/>
</dbReference>
<dbReference type="InterPro" id="IPR013149">
    <property type="entry name" value="ADH-like_C"/>
</dbReference>
<feature type="region of interest" description="Disordered" evidence="10">
    <location>
        <begin position="563"/>
        <end position="589"/>
    </location>
</feature>
<dbReference type="SMART" id="SM00827">
    <property type="entry name" value="PKS_AT"/>
    <property type="match status" value="1"/>
</dbReference>
<dbReference type="InterPro" id="IPR013154">
    <property type="entry name" value="ADH-like_N"/>
</dbReference>
<feature type="domain" description="Ketosynthase family 3 (KS3)" evidence="11">
    <location>
        <begin position="24"/>
        <end position="447"/>
    </location>
</feature>
<dbReference type="CDD" id="cd05195">
    <property type="entry name" value="enoyl_red"/>
    <property type="match status" value="1"/>
</dbReference>
<evidence type="ECO:0000256" key="2">
    <source>
        <dbReference type="ARBA" id="ARBA00022553"/>
    </source>
</evidence>
<sequence length="2689" mass="294797">MTPYLNGDTDDHTERIAHQGVDDREPVAIIGLAMRAADEANDTEAFWHFLLKARQATRPIPEDRLSSKAFYHPDPDHGGTFYAKGACFLGESPNGFDAAFFKMSKTEVQSLDPQQRILMENVYHALENAGLPMEDVISSNTSVFVNGFNYHHADRLNSDLELSFKHKPTGAESSMISGRVSWFYNLQGASLTIDTACSSSLVALHLARQSLLAKESEMAIVSGVSVIGYPAHLMKMSHSGLLGPEGKSMAFDSRAEGYGLGEGVGTIILKPLSAAIRDGDTIRALVRGTGLGHDGRTPGLTYPSATAQESLIRKTYLASGLDPKDTVYSESHGTGTQAGDFIECTAITAAFETQRRNSPFYVGAIKPNIGHLEGGAGIASVIKSVLILESGVIPPNATLEEVNPKISQAWNLRFPTSCIPWPTSGIRRSSISAYGISGTNAHCILDDAYHYLKERRITARHTTSERVPSEQEIKALLTQVFKRCNSQPDEPISETLVSQTGGTHINGVNGVNGVNGTYGVNDMHGVNGTNSTKSTNDTNDINGGNGIHRINGVNHVNGTNNVYGSNGRSGVNGSDGANGAKTNRPNPNERALQVSEAPIIFIFSAFDQDRLEKVVEQTRDYVSSRILDFESSPRQTLSDLAFSLSEKRSRFPWKGYAMCNSVDELQDKLSKLPSKAIKSRSPLRIGFVFTGQGAQYAKMGQQLLVYPVFKKSLEAAGTYFQSLGSDWSLLEELGREAQDSRISKSAFAHPLSCAVQIALLDLLLSWGVIPHRVTGHSSGEIAAAYCAGKISREAAWKVAYFRGHVLRSGESKPPFTGGMIAVGLEEERLLDLLKEVHARFPGGALSIACYNSPRNHTVSGDLVMVDALKEILDEQGIFTRKLKVEHAAHSAHMEYFSAEYDELLGELPSKHRLNFDHTVHMFSTLTGRLLDDTCAPGKASHWRDSMVCPVKFTDALSSMCFDPTPSHGCSTHNTWVDVILEVGPHPAMQSAAKEIVGLNADVPYLPTLNRKDAGLSSLLETIGNLVIRGAPINLDKVNRAANPSQTLYESRLVKNTRLRQFPRHDLFGAPVSDWNPNSPRWRHFLRISENPWLKEHVIGDSYVFPGAGYIVMAVEAMQQVTDDSDMIGVHLRDVLFKAMLVVPDDTQGVEVCLSFYPVPESKTSFSTTWRRFEVASYNQATEEWVEHCTGEISPNFKKSLNDIDGFRQEEIARSEWLTFVQARENSCQVPVDLAPIYKHLKDIGINHGDIFRSLSNVAIGDESQGLMTGDIVVPDVKQVMPKQYAHEHLIHPTTLDNAFQAVFAAIYDLNGKQMLRRGCIPSSVREMWLSTKELSSKPGTTLRCTSQASPSLHGSFESAIQAWNPSNPGAKIFSLTGARLAPFKSESSDAPANDRRTCYSIEWHPDLDFVTNKELQELLPRPFNPPASYATQLEWLSKLQLASTLLANDSLLAIRGAKASSLGDRHMPYLKLLRSIAADLTIDAVPYVSLETWLKYSSNATLKKQLYREVEARNPEGALLVKMASRISSILRNEARIEKLLSETADLIWSWDKSSLSRGNVLPTLTQFLTLLRHSHRSIRILDVQGRTGALSEHVLKILSEGGNANFVEQYVIGSPSTSGFEALKKRLAVWGDVVENKALDLGSDPLEQGFEARSFDLIIVSHCIRAMPDIEATFSRLNSLAKSGGRLCVLEEMRPESLHTNVSFGFVPSFSRAIENKAGTFALKSDWEKALQKAGFSGIDSEASSSTYAEFADFTLMVSTAKHVQEEAAVPSLEVLLVLQFHSEISRLLAGKLIDAGVKLSICRLDMLRPEDLVGRTCISLLEAEEPILNNLDSDTFQAVQELITGSDSLLWVTGDPLTQPEFQMATGLIRTVRWELDRNNLNLVTLSLDREAAATAEGNVDAIFRVFEHQYLRHGVDPGGSNAEYRVRRRVIETNHIVKDKSASTALQTHFERPKAILQQWDTIERPVRLVNPQPGVDSLVWTTDEDLARQPLTAHEIEIDVRAVGLNFKDLLVAMGEIDQPGFGHEAAGIVVAVGSSVSGLKAGDRVMCLGDPSSGRMGTLRTRVRTHSGLAVKIPDALSFEIAAGMPIIYSTVIYSLGHIARLRAGEKILIHAAAGGVGQAAIQYAQVKGAEIFVTLSSIEKKQFIIDNFNIPEDHIFSSRDLTFSSGIKRIAPAGVDVVLNSLSGEALRQSWACIAPFGRFVEIGKLDFQNGSKLDMTPFLHNVTFSGVDLNALAEERPEICQEILQEVMQLWLSEKIHEARPTRISEYGQLKDGMRLLQTGKSIGKMTLVPGSRPVSVLPEQLPPLELDPNASYILAGGLGGIGRSIALKLARMGAKHLIFLSRSSTVHEAGQNTIDKLEALGCTSHVFQCDISDDARLREVFVSINEDLPSVKGCIQCCFVLRDGAFDSMAHQDWETALAPKVSGSWNLHRLLPHVDFFLMLSSITGIVGNRSQANYNAGNNFQDALARHRVSKGMRGASVNLGAVVGIGFVAENSEYAGKHTFKMANQQTEEEVLTVVEYMIDQRHNTTLSPDIAQLICGLRTPTSYSLGNEDPPSHLQYPMFCQLPAAPQGSLGAIGAEAGKSAPLIRDQLQAATTQYDAAQIIHTALRHKMASLLNVSEDSFDDSLSVRENGVDSLIEMEFRTWFAKELGASVPLKDLAKDLKQLSARLVLLSSFSKFH</sequence>
<evidence type="ECO:0000259" key="12">
    <source>
        <dbReference type="PROSITE" id="PS52019"/>
    </source>
</evidence>
<dbReference type="Pfam" id="PF00698">
    <property type="entry name" value="Acyl_transf_1"/>
    <property type="match status" value="1"/>
</dbReference>
<dbReference type="InterPro" id="IPR049551">
    <property type="entry name" value="PKS_DH_C"/>
</dbReference>
<dbReference type="SUPFAM" id="SSF53335">
    <property type="entry name" value="S-adenosyl-L-methionine-dependent methyltransferases"/>
    <property type="match status" value="1"/>
</dbReference>
<dbReference type="PROSITE" id="PS00059">
    <property type="entry name" value="ADH_ZINC"/>
    <property type="match status" value="1"/>
</dbReference>
<dbReference type="InterPro" id="IPR013968">
    <property type="entry name" value="PKS_KR"/>
</dbReference>
<keyword evidence="3" id="KW-0808">Transferase</keyword>
<dbReference type="InterPro" id="IPR014030">
    <property type="entry name" value="Ketoacyl_synth_N"/>
</dbReference>
<keyword evidence="1" id="KW-0596">Phosphopantetheine</keyword>
<evidence type="ECO:0000256" key="3">
    <source>
        <dbReference type="ARBA" id="ARBA00022679"/>
    </source>
</evidence>
<dbReference type="Gene3D" id="3.10.129.110">
    <property type="entry name" value="Polyketide synthase dehydratase"/>
    <property type="match status" value="1"/>
</dbReference>
<dbReference type="GO" id="GO:1901336">
    <property type="term" value="P:lactone biosynthetic process"/>
    <property type="evidence" value="ECO:0007669"/>
    <property type="project" value="UniProtKB-ARBA"/>
</dbReference>
<feature type="domain" description="PKS/mFAS DH" evidence="12">
    <location>
        <begin position="1064"/>
        <end position="1389"/>
    </location>
</feature>
<dbReference type="InterPro" id="IPR001227">
    <property type="entry name" value="Ac_transferase_dom_sf"/>
</dbReference>
<dbReference type="InterPro" id="IPR049552">
    <property type="entry name" value="PKS_DH_N"/>
</dbReference>